<sequence>RFEPNDSFGAATDLGTLGDLTEADLPIHEPYKFDFYLLTAAYSGTLNVDILFSNSLGDLTLYVYDSSPSRLAYSISTRDYESVSVAVTGGETYYVVVFGSADATHPDYDLVIDGPQGPQSVSVYACDLDGDGKSDLLWREGSTGKYAGTLMNGLSKGQN</sequence>
<dbReference type="EMBL" id="BARS01056906">
    <property type="protein sequence ID" value="GAG46881.1"/>
    <property type="molecule type" value="Genomic_DNA"/>
</dbReference>
<comment type="caution">
    <text evidence="1">The sequence shown here is derived from an EMBL/GenBank/DDBJ whole genome shotgun (WGS) entry which is preliminary data.</text>
</comment>
<dbReference type="SUPFAM" id="SSF89260">
    <property type="entry name" value="Collagen-binding domain"/>
    <property type="match status" value="1"/>
</dbReference>
<feature type="non-terminal residue" evidence="1">
    <location>
        <position position="1"/>
    </location>
</feature>
<dbReference type="Gene3D" id="2.60.120.380">
    <property type="match status" value="1"/>
</dbReference>
<reference evidence="1" key="1">
    <citation type="journal article" date="2014" name="Front. Microbiol.">
        <title>High frequency of phylogenetically diverse reductive dehalogenase-homologous genes in deep subseafloor sedimentary metagenomes.</title>
        <authorList>
            <person name="Kawai M."/>
            <person name="Futagami T."/>
            <person name="Toyoda A."/>
            <person name="Takaki Y."/>
            <person name="Nishi S."/>
            <person name="Hori S."/>
            <person name="Arai W."/>
            <person name="Tsubouchi T."/>
            <person name="Morono Y."/>
            <person name="Uchiyama I."/>
            <person name="Ito T."/>
            <person name="Fujiyama A."/>
            <person name="Inagaki F."/>
            <person name="Takami H."/>
        </authorList>
    </citation>
    <scope>NUCLEOTIDE SEQUENCE</scope>
    <source>
        <strain evidence="1">Expedition CK06-06</strain>
    </source>
</reference>
<proteinExistence type="predicted"/>
<dbReference type="AlphaFoldDB" id="X0ZEW8"/>
<evidence type="ECO:0000313" key="1">
    <source>
        <dbReference type="EMBL" id="GAG46881.1"/>
    </source>
</evidence>
<gene>
    <name evidence="1" type="ORF">S01H1_83646</name>
</gene>
<evidence type="ECO:0008006" key="2">
    <source>
        <dbReference type="Google" id="ProtNLM"/>
    </source>
</evidence>
<protein>
    <recommendedName>
        <fullName evidence="2">Peptidase C-terminal archaeal/bacterial domain-containing protein</fullName>
    </recommendedName>
</protein>
<accession>X0ZEW8</accession>
<organism evidence="1">
    <name type="scientific">marine sediment metagenome</name>
    <dbReference type="NCBI Taxonomy" id="412755"/>
    <lineage>
        <taxon>unclassified sequences</taxon>
        <taxon>metagenomes</taxon>
        <taxon>ecological metagenomes</taxon>
    </lineage>
</organism>
<name>X0ZEW8_9ZZZZ</name>
<feature type="non-terminal residue" evidence="1">
    <location>
        <position position="159"/>
    </location>
</feature>